<name>A0AAD2FNU8_9STRA</name>
<dbReference type="Proteomes" id="UP001295423">
    <property type="component" value="Unassembled WGS sequence"/>
</dbReference>
<accession>A0AAD2FNU8</accession>
<feature type="compositionally biased region" description="Polar residues" evidence="1">
    <location>
        <begin position="1"/>
        <end position="18"/>
    </location>
</feature>
<evidence type="ECO:0000313" key="3">
    <source>
        <dbReference type="Proteomes" id="UP001295423"/>
    </source>
</evidence>
<feature type="region of interest" description="Disordered" evidence="1">
    <location>
        <begin position="1"/>
        <end position="21"/>
    </location>
</feature>
<organism evidence="2 3">
    <name type="scientific">Cylindrotheca closterium</name>
    <dbReference type="NCBI Taxonomy" id="2856"/>
    <lineage>
        <taxon>Eukaryota</taxon>
        <taxon>Sar</taxon>
        <taxon>Stramenopiles</taxon>
        <taxon>Ochrophyta</taxon>
        <taxon>Bacillariophyta</taxon>
        <taxon>Bacillariophyceae</taxon>
        <taxon>Bacillariophycidae</taxon>
        <taxon>Bacillariales</taxon>
        <taxon>Bacillariaceae</taxon>
        <taxon>Cylindrotheca</taxon>
    </lineage>
</organism>
<dbReference type="EMBL" id="CAKOGP040001725">
    <property type="protein sequence ID" value="CAJ1947173.1"/>
    <property type="molecule type" value="Genomic_DNA"/>
</dbReference>
<comment type="caution">
    <text evidence="2">The sequence shown here is derived from an EMBL/GenBank/DDBJ whole genome shotgun (WGS) entry which is preliminary data.</text>
</comment>
<proteinExistence type="predicted"/>
<sequence>MATRPLSSRSLDLHQTWTGPLPKDVQRASVNLHPRTAYVTGTGTAPVDPPDPESLLASLLHIWKKLTVDMDNHWVWVPEYIYIEDKEQGLLEALEQGKLQVISNGSFKQQVGTAAVQLRT</sequence>
<keyword evidence="3" id="KW-1185">Reference proteome</keyword>
<dbReference type="AlphaFoldDB" id="A0AAD2FNU8"/>
<evidence type="ECO:0000256" key="1">
    <source>
        <dbReference type="SAM" id="MobiDB-lite"/>
    </source>
</evidence>
<protein>
    <submittedName>
        <fullName evidence="2">Uncharacterized protein</fullName>
    </submittedName>
</protein>
<evidence type="ECO:0000313" key="2">
    <source>
        <dbReference type="EMBL" id="CAJ1947173.1"/>
    </source>
</evidence>
<gene>
    <name evidence="2" type="ORF">CYCCA115_LOCUS11014</name>
</gene>
<reference evidence="2" key="1">
    <citation type="submission" date="2023-08" db="EMBL/GenBank/DDBJ databases">
        <authorList>
            <person name="Audoor S."/>
            <person name="Bilcke G."/>
        </authorList>
    </citation>
    <scope>NUCLEOTIDE SEQUENCE</scope>
</reference>